<feature type="transmembrane region" description="Helical" evidence="1">
    <location>
        <begin position="20"/>
        <end position="38"/>
    </location>
</feature>
<comment type="caution">
    <text evidence="2">The sequence shown here is derived from an EMBL/GenBank/DDBJ whole genome shotgun (WGS) entry which is preliminary data.</text>
</comment>
<feature type="transmembrane region" description="Helical" evidence="1">
    <location>
        <begin position="127"/>
        <end position="149"/>
    </location>
</feature>
<keyword evidence="1" id="KW-0472">Membrane</keyword>
<sequence length="155" mass="17160">MAMTSDSNKARLMSRSSIPIICKFIELCLSIVIVGLIVDPTNNGILAFDQNHSGIVYVSWPGYIIINTILIITHLAGDRVPKRTLILFAIVGGVLYVAASGVAIHDWRKNRKPTTAYYPSKQYQDMTISAGTLGILTAFVMFAEVYFLMLEDDED</sequence>
<protein>
    <recommendedName>
        <fullName evidence="3">MARVEL domain-containing protein</fullName>
    </recommendedName>
</protein>
<keyword evidence="1" id="KW-0812">Transmembrane</keyword>
<proteinExistence type="predicted"/>
<evidence type="ECO:0008006" key="3">
    <source>
        <dbReference type="Google" id="ProtNLM"/>
    </source>
</evidence>
<dbReference type="InterPro" id="IPR038976">
    <property type="entry name" value="Ssk"/>
</dbReference>
<dbReference type="PANTHER" id="PTHR36692:SF2">
    <property type="entry name" value="GEO12064P1"/>
    <property type="match status" value="1"/>
</dbReference>
<dbReference type="GO" id="GO:0005886">
    <property type="term" value="C:plasma membrane"/>
    <property type="evidence" value="ECO:0007669"/>
    <property type="project" value="TreeGrafter"/>
</dbReference>
<organism evidence="2">
    <name type="scientific">Menopon gallinae</name>
    <name type="common">poultry shaft louse</name>
    <dbReference type="NCBI Taxonomy" id="328185"/>
    <lineage>
        <taxon>Eukaryota</taxon>
        <taxon>Metazoa</taxon>
        <taxon>Ecdysozoa</taxon>
        <taxon>Arthropoda</taxon>
        <taxon>Hexapoda</taxon>
        <taxon>Insecta</taxon>
        <taxon>Pterygota</taxon>
        <taxon>Neoptera</taxon>
        <taxon>Paraneoptera</taxon>
        <taxon>Psocodea</taxon>
        <taxon>Troctomorpha</taxon>
        <taxon>Phthiraptera</taxon>
        <taxon>Amblycera</taxon>
        <taxon>Menoponidae</taxon>
        <taxon>Menopon</taxon>
    </lineage>
</organism>
<keyword evidence="1" id="KW-1133">Transmembrane helix</keyword>
<dbReference type="EMBL" id="JARGDH010000001">
    <property type="protein sequence ID" value="KAL0278765.1"/>
    <property type="molecule type" value="Genomic_DNA"/>
</dbReference>
<feature type="transmembrane region" description="Helical" evidence="1">
    <location>
        <begin position="84"/>
        <end position="107"/>
    </location>
</feature>
<feature type="transmembrane region" description="Helical" evidence="1">
    <location>
        <begin position="58"/>
        <end position="77"/>
    </location>
</feature>
<evidence type="ECO:0000256" key="1">
    <source>
        <dbReference type="SAM" id="Phobius"/>
    </source>
</evidence>
<accession>A0AAW2I8S0</accession>
<reference evidence="2" key="1">
    <citation type="journal article" date="2024" name="Gigascience">
        <title>Chromosome-level genome of the poultry shaft louse Menopon gallinae provides insight into the host-switching and adaptive evolution of parasitic lice.</title>
        <authorList>
            <person name="Xu Y."/>
            <person name="Ma L."/>
            <person name="Liu S."/>
            <person name="Liang Y."/>
            <person name="Liu Q."/>
            <person name="He Z."/>
            <person name="Tian L."/>
            <person name="Duan Y."/>
            <person name="Cai W."/>
            <person name="Li H."/>
            <person name="Song F."/>
        </authorList>
    </citation>
    <scope>NUCLEOTIDE SEQUENCE</scope>
    <source>
        <strain evidence="2">Cailab_2023a</strain>
    </source>
</reference>
<evidence type="ECO:0000313" key="2">
    <source>
        <dbReference type="EMBL" id="KAL0278765.1"/>
    </source>
</evidence>
<dbReference type="AlphaFoldDB" id="A0AAW2I8S0"/>
<dbReference type="GO" id="GO:0019991">
    <property type="term" value="P:septate junction assembly"/>
    <property type="evidence" value="ECO:0007669"/>
    <property type="project" value="InterPro"/>
</dbReference>
<gene>
    <name evidence="2" type="ORF">PYX00_000484</name>
</gene>
<dbReference type="PANTHER" id="PTHR36692">
    <property type="entry name" value="PROTEIN SNAKESKIN"/>
    <property type="match status" value="1"/>
</dbReference>
<name>A0AAW2I8S0_9NEOP</name>